<organism evidence="5 6">
    <name type="scientific">Planctopirus hydrillae</name>
    <dbReference type="NCBI Taxonomy" id="1841610"/>
    <lineage>
        <taxon>Bacteria</taxon>
        <taxon>Pseudomonadati</taxon>
        <taxon>Planctomycetota</taxon>
        <taxon>Planctomycetia</taxon>
        <taxon>Planctomycetales</taxon>
        <taxon>Planctomycetaceae</taxon>
        <taxon>Planctopirus</taxon>
    </lineage>
</organism>
<comment type="caution">
    <text evidence="5">The sequence shown here is derived from an EMBL/GenBank/DDBJ whole genome shotgun (WGS) entry which is preliminary data.</text>
</comment>
<dbReference type="PANTHER" id="PTHR43356">
    <property type="entry name" value="PHOSPHATE ACETYLTRANSFERASE"/>
    <property type="match status" value="1"/>
</dbReference>
<evidence type="ECO:0000313" key="5">
    <source>
        <dbReference type="EMBL" id="ODA33817.1"/>
    </source>
</evidence>
<evidence type="ECO:0000313" key="6">
    <source>
        <dbReference type="Proteomes" id="UP000094828"/>
    </source>
</evidence>
<evidence type="ECO:0000256" key="1">
    <source>
        <dbReference type="ARBA" id="ARBA00005656"/>
    </source>
</evidence>
<dbReference type="InterPro" id="IPR012147">
    <property type="entry name" value="P_Ac_Bu_trans"/>
</dbReference>
<keyword evidence="6" id="KW-1185">Reference proteome</keyword>
<dbReference type="SUPFAM" id="SSF53659">
    <property type="entry name" value="Isocitrate/Isopropylmalate dehydrogenase-like"/>
    <property type="match status" value="1"/>
</dbReference>
<keyword evidence="3" id="KW-0012">Acyltransferase</keyword>
<evidence type="ECO:0000256" key="2">
    <source>
        <dbReference type="ARBA" id="ARBA00022679"/>
    </source>
</evidence>
<dbReference type="PIRSF" id="PIRSF000428">
    <property type="entry name" value="P_Ac_trans"/>
    <property type="match status" value="1"/>
</dbReference>
<evidence type="ECO:0000259" key="4">
    <source>
        <dbReference type="Pfam" id="PF01515"/>
    </source>
</evidence>
<sequence>MPLPSFDVMFAYLDQLQPRMRVVAAGGADVTVLEAMSLASQRGWIEPILTGPAPKIQELADAAGISLDQFRIVDVIDAPSDSSAPAQAATAEIRAGRADLLMKGQIATPALMKAVLDRSQGLRTDQVICQVVLMELLSVDRRFLMTDTGITITPSREQKRQMLNHLASAARGLLKFDSHSAQSKDPIRMGLMAATEKVSEAMPDTLDCPELCEMGQQGAFSDCVIEGPLSFDMAMDAQANSRKQLDRQIVGNADAMIFPSLQAANLTVKAIMYTAHCRFGGMLMGTTHPVVFMSRADETSTRLNSLALAISYALTQRHASSC</sequence>
<keyword evidence="2 5" id="KW-0808">Transferase</keyword>
<dbReference type="Proteomes" id="UP000094828">
    <property type="component" value="Unassembled WGS sequence"/>
</dbReference>
<name>A0A1C3EKQ2_9PLAN</name>
<dbReference type="Pfam" id="PF01515">
    <property type="entry name" value="PTA_PTB"/>
    <property type="match status" value="1"/>
</dbReference>
<dbReference type="STRING" id="1841610.A6X21_18030"/>
<protein>
    <submittedName>
        <fullName evidence="5">Phosphate butyryltransferase</fullName>
    </submittedName>
</protein>
<gene>
    <name evidence="5" type="ORF">A6X21_18030</name>
</gene>
<dbReference type="RefSeq" id="WP_068846765.1">
    <property type="nucleotide sequence ID" value="NZ_LYDR01000049.1"/>
</dbReference>
<evidence type="ECO:0000256" key="3">
    <source>
        <dbReference type="ARBA" id="ARBA00023315"/>
    </source>
</evidence>
<accession>A0A1C3EKQ2</accession>
<dbReference type="InterPro" id="IPR050500">
    <property type="entry name" value="Phos_Acetyltrans/Butyryltrans"/>
</dbReference>
<dbReference type="EMBL" id="LYDR01000049">
    <property type="protein sequence ID" value="ODA33817.1"/>
    <property type="molecule type" value="Genomic_DNA"/>
</dbReference>
<dbReference type="OrthoDB" id="9774179at2"/>
<reference evidence="5 6" key="1">
    <citation type="submission" date="2016-05" db="EMBL/GenBank/DDBJ databases">
        <title>Genomic and physiological characterization of Planctopirus sp. isolated from fresh water lake.</title>
        <authorList>
            <person name="Subhash Y."/>
            <person name="Ramana C."/>
        </authorList>
    </citation>
    <scope>NUCLEOTIDE SEQUENCE [LARGE SCALE GENOMIC DNA]</scope>
    <source>
        <strain evidence="5 6">JC280</strain>
    </source>
</reference>
<dbReference type="Gene3D" id="3.40.718.10">
    <property type="entry name" value="Isopropylmalate Dehydrogenase"/>
    <property type="match status" value="1"/>
</dbReference>
<dbReference type="InterPro" id="IPR002505">
    <property type="entry name" value="PTA_PTB"/>
</dbReference>
<dbReference type="GO" id="GO:0016746">
    <property type="term" value="F:acyltransferase activity"/>
    <property type="evidence" value="ECO:0007669"/>
    <property type="project" value="UniProtKB-KW"/>
</dbReference>
<feature type="domain" description="Phosphate acetyl/butaryl transferase" evidence="4">
    <location>
        <begin position="86"/>
        <end position="309"/>
    </location>
</feature>
<dbReference type="AlphaFoldDB" id="A0A1C3EKQ2"/>
<comment type="similarity">
    <text evidence="1">Belongs to the phosphate acetyltransferase and butyryltransferase family.</text>
</comment>
<dbReference type="PANTHER" id="PTHR43356:SF2">
    <property type="entry name" value="PHOSPHATE ACETYLTRANSFERASE"/>
    <property type="match status" value="1"/>
</dbReference>
<proteinExistence type="inferred from homology"/>